<name>A0A4R5LVB5_9GAMM</name>
<organism evidence="3 4">
    <name type="scientific">Seongchinamella unica</name>
    <dbReference type="NCBI Taxonomy" id="2547392"/>
    <lineage>
        <taxon>Bacteria</taxon>
        <taxon>Pseudomonadati</taxon>
        <taxon>Pseudomonadota</taxon>
        <taxon>Gammaproteobacteria</taxon>
        <taxon>Cellvibrionales</taxon>
        <taxon>Halieaceae</taxon>
        <taxon>Seongchinamella</taxon>
    </lineage>
</organism>
<evidence type="ECO:0000259" key="1">
    <source>
        <dbReference type="Pfam" id="PF01796"/>
    </source>
</evidence>
<dbReference type="Pfam" id="PF12172">
    <property type="entry name" value="zf-ChsH2"/>
    <property type="match status" value="1"/>
</dbReference>
<feature type="domain" description="ChsH2 rubredoxin-like zinc ribbon" evidence="2">
    <location>
        <begin position="49"/>
        <end position="84"/>
    </location>
</feature>
<dbReference type="EMBL" id="SMSE01000001">
    <property type="protein sequence ID" value="TDG15332.1"/>
    <property type="molecule type" value="Genomic_DNA"/>
</dbReference>
<evidence type="ECO:0000313" key="3">
    <source>
        <dbReference type="EMBL" id="TDG15332.1"/>
    </source>
</evidence>
<evidence type="ECO:0000313" key="4">
    <source>
        <dbReference type="Proteomes" id="UP000295554"/>
    </source>
</evidence>
<dbReference type="PANTHER" id="PTHR34075">
    <property type="entry name" value="BLR3430 PROTEIN"/>
    <property type="match status" value="1"/>
</dbReference>
<reference evidence="3 4" key="1">
    <citation type="submission" date="2019-03" db="EMBL/GenBank/DDBJ databases">
        <title>Seongchinamella monodicae gen. nov., sp. nov., a novel member of the Gammaproteobacteria isolated from a tidal mudflat of beach.</title>
        <authorList>
            <person name="Yang H.G."/>
            <person name="Kang J.W."/>
            <person name="Lee S.D."/>
        </authorList>
    </citation>
    <scope>NUCLEOTIDE SEQUENCE [LARGE SCALE GENOMIC DNA]</scope>
    <source>
        <strain evidence="3 4">GH4-78</strain>
    </source>
</reference>
<keyword evidence="4" id="KW-1185">Reference proteome</keyword>
<accession>A0A4R5LVB5</accession>
<dbReference type="InterPro" id="IPR022002">
    <property type="entry name" value="ChsH2_Znr"/>
</dbReference>
<feature type="domain" description="ChsH2 C-terminal OB-fold" evidence="1">
    <location>
        <begin position="86"/>
        <end position="149"/>
    </location>
</feature>
<dbReference type="Proteomes" id="UP000295554">
    <property type="component" value="Unassembled WGS sequence"/>
</dbReference>
<gene>
    <name evidence="3" type="ORF">E2F43_03615</name>
</gene>
<protein>
    <recommendedName>
        <fullName evidence="5">Zn-ribbon domain-containing OB-fold protein</fullName>
    </recommendedName>
</protein>
<dbReference type="InterPro" id="IPR012340">
    <property type="entry name" value="NA-bd_OB-fold"/>
</dbReference>
<dbReference type="InterPro" id="IPR002878">
    <property type="entry name" value="ChsH2_C"/>
</dbReference>
<dbReference type="InterPro" id="IPR052513">
    <property type="entry name" value="Thioester_dehydratase-like"/>
</dbReference>
<dbReference type="SUPFAM" id="SSF50249">
    <property type="entry name" value="Nucleic acid-binding proteins"/>
    <property type="match status" value="1"/>
</dbReference>
<evidence type="ECO:0000259" key="2">
    <source>
        <dbReference type="Pfam" id="PF12172"/>
    </source>
</evidence>
<evidence type="ECO:0008006" key="5">
    <source>
        <dbReference type="Google" id="ProtNLM"/>
    </source>
</evidence>
<dbReference type="AlphaFoldDB" id="A0A4R5LVB5"/>
<dbReference type="OrthoDB" id="3182121at2"/>
<comment type="caution">
    <text evidence="3">The sequence shown here is derived from an EMBL/GenBank/DDBJ whole genome shotgun (WGS) entry which is preliminary data.</text>
</comment>
<dbReference type="Gene3D" id="6.10.30.10">
    <property type="match status" value="1"/>
</dbReference>
<proteinExistence type="predicted"/>
<dbReference type="PANTHER" id="PTHR34075:SF5">
    <property type="entry name" value="BLR3430 PROTEIN"/>
    <property type="match status" value="1"/>
</dbReference>
<dbReference type="Pfam" id="PF01796">
    <property type="entry name" value="OB_ChsH2_C"/>
    <property type="match status" value="1"/>
</dbReference>
<sequence length="167" mass="18630">MLAAGWSTHRGGLCRPILHLFCRGRQPDMNAPQASRIMPPDTEISRPYWDGCKQGVLRLQYCSDCDRFQFYPRILCSECGGRSLSWRSVSGRGRVASFTVVRRGISPAYPAPYVVALIDLEEGPRMMSNIIVDDSQPVAVGDTVIVGFQPWGADHVMPVFELDKVSR</sequence>